<reference evidence="1 2" key="1">
    <citation type="submission" date="2010-04" db="EMBL/GenBank/DDBJ databases">
        <authorList>
            <person name="Muzny D."/>
            <person name="Qin X."/>
            <person name="Deng J."/>
            <person name="Jiang H."/>
            <person name="Liu Y."/>
            <person name="Qu J."/>
            <person name="Song X.-Z."/>
            <person name="Zhang L."/>
            <person name="Thornton R."/>
            <person name="Coyle M."/>
            <person name="Francisco L."/>
            <person name="Jackson L."/>
            <person name="Javaid M."/>
            <person name="Korchina V."/>
            <person name="Kovar C."/>
            <person name="Mata R."/>
            <person name="Mathew T."/>
            <person name="Ngo R."/>
            <person name="Nguyen L."/>
            <person name="Nguyen N."/>
            <person name="Okwuonu G."/>
            <person name="Ongeri F."/>
            <person name="Pham C."/>
            <person name="Simmons D."/>
            <person name="Wilczek-Boney K."/>
            <person name="Hale W."/>
            <person name="Jakkamsetti A."/>
            <person name="Pham P."/>
            <person name="Ruth R."/>
            <person name="San Lucas F."/>
            <person name="Warren J."/>
            <person name="Zhang J."/>
            <person name="Zhao Z."/>
            <person name="Zhou C."/>
            <person name="Zhu D."/>
            <person name="Lee S."/>
            <person name="Bess C."/>
            <person name="Blankenburg K."/>
            <person name="Forbes L."/>
            <person name="Fu Q."/>
            <person name="Gubbala S."/>
            <person name="Hirani K."/>
            <person name="Jayaseelan J.C."/>
            <person name="Lara F."/>
            <person name="Munidasa M."/>
            <person name="Palculict T."/>
            <person name="Patil S."/>
            <person name="Pu L.-L."/>
            <person name="Saada N."/>
            <person name="Tang L."/>
            <person name="Weissenberger G."/>
            <person name="Zhu Y."/>
            <person name="Hemphill L."/>
            <person name="Shang Y."/>
            <person name="Youmans B."/>
            <person name="Ayvaz T."/>
            <person name="Ross M."/>
            <person name="Santibanez J."/>
            <person name="Aqrawi P."/>
            <person name="Gross S."/>
            <person name="Joshi V."/>
            <person name="Fowler G."/>
            <person name="Nazareth L."/>
            <person name="Reid J."/>
            <person name="Worley K."/>
            <person name="Petrosino J."/>
            <person name="Highlander S."/>
            <person name="Gibbs R."/>
        </authorList>
    </citation>
    <scope>NUCLEOTIDE SEQUENCE [LARGE SCALE GENOMIC DNA]</scope>
    <source>
        <strain evidence="1 2">ATCC BAA-614</strain>
    </source>
</reference>
<name>D5PG20_9MYCO</name>
<dbReference type="EMBL" id="ADNV01000342">
    <property type="protein sequence ID" value="EFG74990.1"/>
    <property type="molecule type" value="Genomic_DNA"/>
</dbReference>
<dbReference type="HOGENOM" id="CLU_3063688_0_0_11"/>
<accession>D5PG20</accession>
<comment type="caution">
    <text evidence="1">The sequence shown here is derived from an EMBL/GenBank/DDBJ whole genome shotgun (WGS) entry which is preliminary data.</text>
</comment>
<dbReference type="Proteomes" id="UP000003653">
    <property type="component" value="Unassembled WGS sequence"/>
</dbReference>
<organism evidence="1 2">
    <name type="scientific">Mycobacterium parascrofulaceum ATCC BAA-614</name>
    <dbReference type="NCBI Taxonomy" id="525368"/>
    <lineage>
        <taxon>Bacteria</taxon>
        <taxon>Bacillati</taxon>
        <taxon>Actinomycetota</taxon>
        <taxon>Actinomycetes</taxon>
        <taxon>Mycobacteriales</taxon>
        <taxon>Mycobacteriaceae</taxon>
        <taxon>Mycobacterium</taxon>
        <taxon>Mycobacterium simiae complex</taxon>
    </lineage>
</organism>
<dbReference type="AlphaFoldDB" id="D5PG20"/>
<evidence type="ECO:0000313" key="1">
    <source>
        <dbReference type="EMBL" id="EFG74990.1"/>
    </source>
</evidence>
<proteinExistence type="predicted"/>
<keyword evidence="2" id="KW-1185">Reference proteome</keyword>
<protein>
    <submittedName>
        <fullName evidence="1">Uncharacterized protein</fullName>
    </submittedName>
</protein>
<gene>
    <name evidence="1" type="ORF">HMPREF0591_5114</name>
</gene>
<evidence type="ECO:0000313" key="2">
    <source>
        <dbReference type="Proteomes" id="UP000003653"/>
    </source>
</evidence>
<sequence length="53" mass="5868">MIRVVERAHFDLTVGRLAIPRTHPGRTGGRRRATLMEPLHLCVTADAEGSIEC</sequence>